<name>A0A9W9MGX1_9EURO</name>
<keyword evidence="2" id="KW-1185">Reference proteome</keyword>
<comment type="caution">
    <text evidence="1">The sequence shown here is derived from an EMBL/GenBank/DDBJ whole genome shotgun (WGS) entry which is preliminary data.</text>
</comment>
<gene>
    <name evidence="1" type="ORF">N7449_005860</name>
</gene>
<sequence length="107" mass="11676">MIMASRNISAWLLTVCRKVLDRSQSSFRQIHGAGCLSAWYGPLGFAEFSKKPCMSGVKSAAHSLPDAQQVTATEFQGGGPHKDGLFLTYLLQGMEHSSLEHPRSQVP</sequence>
<proteinExistence type="predicted"/>
<organism evidence="1 2">
    <name type="scientific">Penicillium cf. viridicatum</name>
    <dbReference type="NCBI Taxonomy" id="2972119"/>
    <lineage>
        <taxon>Eukaryota</taxon>
        <taxon>Fungi</taxon>
        <taxon>Dikarya</taxon>
        <taxon>Ascomycota</taxon>
        <taxon>Pezizomycotina</taxon>
        <taxon>Eurotiomycetes</taxon>
        <taxon>Eurotiomycetidae</taxon>
        <taxon>Eurotiales</taxon>
        <taxon>Aspergillaceae</taxon>
        <taxon>Penicillium</taxon>
    </lineage>
</organism>
<dbReference type="AlphaFoldDB" id="A0A9W9MGX1"/>
<protein>
    <submittedName>
        <fullName evidence="1">Uncharacterized protein</fullName>
    </submittedName>
</protein>
<reference evidence="1" key="2">
    <citation type="journal article" date="2023" name="IMA Fungus">
        <title>Comparative genomic study of the Penicillium genus elucidates a diverse pangenome and 15 lateral gene transfer events.</title>
        <authorList>
            <person name="Petersen C."/>
            <person name="Sorensen T."/>
            <person name="Nielsen M.R."/>
            <person name="Sondergaard T.E."/>
            <person name="Sorensen J.L."/>
            <person name="Fitzpatrick D.A."/>
            <person name="Frisvad J.C."/>
            <person name="Nielsen K.L."/>
        </authorList>
    </citation>
    <scope>NUCLEOTIDE SEQUENCE</scope>
    <source>
        <strain evidence="1">IBT 20477</strain>
    </source>
</reference>
<evidence type="ECO:0000313" key="1">
    <source>
        <dbReference type="EMBL" id="KAJ5201057.1"/>
    </source>
</evidence>
<dbReference type="EMBL" id="JAPQKQ010000004">
    <property type="protein sequence ID" value="KAJ5201057.1"/>
    <property type="molecule type" value="Genomic_DNA"/>
</dbReference>
<reference evidence="1" key="1">
    <citation type="submission" date="2022-11" db="EMBL/GenBank/DDBJ databases">
        <authorList>
            <person name="Petersen C."/>
        </authorList>
    </citation>
    <scope>NUCLEOTIDE SEQUENCE</scope>
    <source>
        <strain evidence="1">IBT 20477</strain>
    </source>
</reference>
<dbReference type="OrthoDB" id="627829at2759"/>
<evidence type="ECO:0000313" key="2">
    <source>
        <dbReference type="Proteomes" id="UP001150942"/>
    </source>
</evidence>
<accession>A0A9W9MGX1</accession>
<dbReference type="Proteomes" id="UP001150942">
    <property type="component" value="Unassembled WGS sequence"/>
</dbReference>